<evidence type="ECO:0000313" key="3">
    <source>
        <dbReference type="Proteomes" id="UP000623129"/>
    </source>
</evidence>
<dbReference type="Proteomes" id="UP000623129">
    <property type="component" value="Unassembled WGS sequence"/>
</dbReference>
<reference evidence="2" key="1">
    <citation type="submission" date="2020-01" db="EMBL/GenBank/DDBJ databases">
        <title>Genome sequence of Kobresia littledalei, the first chromosome-level genome in the family Cyperaceae.</title>
        <authorList>
            <person name="Qu G."/>
        </authorList>
    </citation>
    <scope>NUCLEOTIDE SEQUENCE</scope>
    <source>
        <strain evidence="2">C.B.Clarke</strain>
        <tissue evidence="2">Leaf</tissue>
    </source>
</reference>
<feature type="region of interest" description="Disordered" evidence="1">
    <location>
        <begin position="127"/>
        <end position="168"/>
    </location>
</feature>
<dbReference type="OrthoDB" id="1939300at2759"/>
<accession>A0A833RA15</accession>
<proteinExistence type="predicted"/>
<organism evidence="2 3">
    <name type="scientific">Carex littledalei</name>
    <dbReference type="NCBI Taxonomy" id="544730"/>
    <lineage>
        <taxon>Eukaryota</taxon>
        <taxon>Viridiplantae</taxon>
        <taxon>Streptophyta</taxon>
        <taxon>Embryophyta</taxon>
        <taxon>Tracheophyta</taxon>
        <taxon>Spermatophyta</taxon>
        <taxon>Magnoliopsida</taxon>
        <taxon>Liliopsida</taxon>
        <taxon>Poales</taxon>
        <taxon>Cyperaceae</taxon>
        <taxon>Cyperoideae</taxon>
        <taxon>Cariceae</taxon>
        <taxon>Carex</taxon>
        <taxon>Carex subgen. Euthyceras</taxon>
    </lineage>
</organism>
<protein>
    <recommendedName>
        <fullName evidence="4">Zinc knuckle CX2CX4HX4C domain-containing protein</fullName>
    </recommendedName>
</protein>
<evidence type="ECO:0000313" key="2">
    <source>
        <dbReference type="EMBL" id="KAF3334147.1"/>
    </source>
</evidence>
<keyword evidence="3" id="KW-1185">Reference proteome</keyword>
<dbReference type="EMBL" id="SWLB01000009">
    <property type="protein sequence ID" value="KAF3334147.1"/>
    <property type="molecule type" value="Genomic_DNA"/>
</dbReference>
<evidence type="ECO:0000256" key="1">
    <source>
        <dbReference type="SAM" id="MobiDB-lite"/>
    </source>
</evidence>
<sequence length="197" mass="21816">MLSAEGILHLAQDLGSPISEVHQGYNAGRLFMRVKISFISSDPLQDSIELNHPTRGKVPVYLVYEKTSRLCPYCGIIGHDLAGCVYRGRVLQLCADSSNDHRHELRLLRDHRKGAWMNCPTLVPRPLSPIDTPEPNIPAAFPTSSDEGTHMPPAAHGSHHSPKSPLPIQTATTLTHRTYLLNHRTYLLDQDTCATGQ</sequence>
<name>A0A833RA15_9POAL</name>
<evidence type="ECO:0008006" key="4">
    <source>
        <dbReference type="Google" id="ProtNLM"/>
    </source>
</evidence>
<gene>
    <name evidence="2" type="ORF">FCM35_KLT20751</name>
</gene>
<comment type="caution">
    <text evidence="2">The sequence shown here is derived from an EMBL/GenBank/DDBJ whole genome shotgun (WGS) entry which is preliminary data.</text>
</comment>
<dbReference type="AlphaFoldDB" id="A0A833RA15"/>